<evidence type="ECO:0000313" key="1">
    <source>
        <dbReference type="EMBL" id="GBL87398.1"/>
    </source>
</evidence>
<sequence length="94" mass="10302">MTRTLSEPGNSFFKLPNSSNGWTFDFRGFNLHQARVDGRSSVGTGLEPRNFWSQIQKFPGSWGSAVPNPEVSWFLGFCSLATVTTVTSAGVNKV</sequence>
<dbReference type="EMBL" id="BGPR01000053">
    <property type="protein sequence ID" value="GBL87398.1"/>
    <property type="molecule type" value="Genomic_DNA"/>
</dbReference>
<reference evidence="1 2" key="1">
    <citation type="journal article" date="2019" name="Sci. Rep.">
        <title>Orb-weaving spider Araneus ventricosus genome elucidates the spidroin gene catalogue.</title>
        <authorList>
            <person name="Kono N."/>
            <person name="Nakamura H."/>
            <person name="Ohtoshi R."/>
            <person name="Moran D.A.P."/>
            <person name="Shinohara A."/>
            <person name="Yoshida Y."/>
            <person name="Fujiwara M."/>
            <person name="Mori M."/>
            <person name="Tomita M."/>
            <person name="Arakawa K."/>
        </authorList>
    </citation>
    <scope>NUCLEOTIDE SEQUENCE [LARGE SCALE GENOMIC DNA]</scope>
</reference>
<dbReference type="Proteomes" id="UP000499080">
    <property type="component" value="Unassembled WGS sequence"/>
</dbReference>
<evidence type="ECO:0000313" key="2">
    <source>
        <dbReference type="Proteomes" id="UP000499080"/>
    </source>
</evidence>
<dbReference type="AlphaFoldDB" id="A0A4Y2B5W8"/>
<name>A0A4Y2B5W8_ARAVE</name>
<comment type="caution">
    <text evidence="1">The sequence shown here is derived from an EMBL/GenBank/DDBJ whole genome shotgun (WGS) entry which is preliminary data.</text>
</comment>
<gene>
    <name evidence="1" type="ORF">AVEN_118343_1</name>
</gene>
<proteinExistence type="predicted"/>
<keyword evidence="2" id="KW-1185">Reference proteome</keyword>
<accession>A0A4Y2B5W8</accession>
<protein>
    <submittedName>
        <fullName evidence="1">Uncharacterized protein</fullName>
    </submittedName>
</protein>
<organism evidence="1 2">
    <name type="scientific">Araneus ventricosus</name>
    <name type="common">Orbweaver spider</name>
    <name type="synonym">Epeira ventricosa</name>
    <dbReference type="NCBI Taxonomy" id="182803"/>
    <lineage>
        <taxon>Eukaryota</taxon>
        <taxon>Metazoa</taxon>
        <taxon>Ecdysozoa</taxon>
        <taxon>Arthropoda</taxon>
        <taxon>Chelicerata</taxon>
        <taxon>Arachnida</taxon>
        <taxon>Araneae</taxon>
        <taxon>Araneomorphae</taxon>
        <taxon>Entelegynae</taxon>
        <taxon>Araneoidea</taxon>
        <taxon>Araneidae</taxon>
        <taxon>Araneus</taxon>
    </lineage>
</organism>